<organism evidence="1 2">
    <name type="scientific">Bradyrhizobium algeriense</name>
    <dbReference type="NCBI Taxonomy" id="634784"/>
    <lineage>
        <taxon>Bacteria</taxon>
        <taxon>Pseudomonadati</taxon>
        <taxon>Pseudomonadota</taxon>
        <taxon>Alphaproteobacteria</taxon>
        <taxon>Hyphomicrobiales</taxon>
        <taxon>Nitrobacteraceae</taxon>
        <taxon>Bradyrhizobium</taxon>
    </lineage>
</organism>
<name>A0ABU8BGA8_9BRAD</name>
<reference evidence="1 2" key="1">
    <citation type="submission" date="2024-02" db="EMBL/GenBank/DDBJ databases">
        <title>Adaptive strategies in a cosmopolitan and abundant soil bacterium.</title>
        <authorList>
            <person name="Carini P."/>
        </authorList>
    </citation>
    <scope>NUCLEOTIDE SEQUENCE [LARGE SCALE GENOMIC DNA]</scope>
    <source>
        <strain evidence="1 2">AZCC 1608</strain>
    </source>
</reference>
<evidence type="ECO:0008006" key="3">
    <source>
        <dbReference type="Google" id="ProtNLM"/>
    </source>
</evidence>
<sequence length="36" mass="4155">MIEAILLIVGAYIITAEIVRRWREAAERAKSRNNRA</sequence>
<dbReference type="Proteomes" id="UP001364224">
    <property type="component" value="Unassembled WGS sequence"/>
</dbReference>
<evidence type="ECO:0000313" key="1">
    <source>
        <dbReference type="EMBL" id="MEH2557136.1"/>
    </source>
</evidence>
<protein>
    <recommendedName>
        <fullName evidence="3">ABC transporter permease</fullName>
    </recommendedName>
</protein>
<evidence type="ECO:0000313" key="2">
    <source>
        <dbReference type="Proteomes" id="UP001364224"/>
    </source>
</evidence>
<proteinExistence type="predicted"/>
<keyword evidence="2" id="KW-1185">Reference proteome</keyword>
<gene>
    <name evidence="1" type="ORF">V1286_004665</name>
</gene>
<comment type="caution">
    <text evidence="1">The sequence shown here is derived from an EMBL/GenBank/DDBJ whole genome shotgun (WGS) entry which is preliminary data.</text>
</comment>
<dbReference type="EMBL" id="JAZHRV010000001">
    <property type="protein sequence ID" value="MEH2557136.1"/>
    <property type="molecule type" value="Genomic_DNA"/>
</dbReference>
<accession>A0ABU8BGA8</accession>